<evidence type="ECO:0008006" key="17">
    <source>
        <dbReference type="Google" id="ProtNLM"/>
    </source>
</evidence>
<gene>
    <name evidence="15" type="ORF">WN944_002516</name>
</gene>
<evidence type="ECO:0000256" key="1">
    <source>
        <dbReference type="ARBA" id="ARBA00001971"/>
    </source>
</evidence>
<evidence type="ECO:0000256" key="3">
    <source>
        <dbReference type="ARBA" id="ARBA00010617"/>
    </source>
</evidence>
<evidence type="ECO:0000256" key="10">
    <source>
        <dbReference type="ARBA" id="ARBA00023033"/>
    </source>
</evidence>
<proteinExistence type="inferred from homology"/>
<protein>
    <recommendedName>
        <fullName evidence="17">Cytochrome P450</fullName>
    </recommendedName>
</protein>
<evidence type="ECO:0000256" key="4">
    <source>
        <dbReference type="ARBA" id="ARBA00022617"/>
    </source>
</evidence>
<evidence type="ECO:0000313" key="16">
    <source>
        <dbReference type="Proteomes" id="UP001428341"/>
    </source>
</evidence>
<dbReference type="InterPro" id="IPR036396">
    <property type="entry name" value="Cyt_P450_sf"/>
</dbReference>
<dbReference type="Proteomes" id="UP001428341">
    <property type="component" value="Unassembled WGS sequence"/>
</dbReference>
<evidence type="ECO:0000256" key="7">
    <source>
        <dbReference type="ARBA" id="ARBA00022989"/>
    </source>
</evidence>
<evidence type="ECO:0000256" key="14">
    <source>
        <dbReference type="SAM" id="Phobius"/>
    </source>
</evidence>
<evidence type="ECO:0000256" key="9">
    <source>
        <dbReference type="ARBA" id="ARBA00023004"/>
    </source>
</evidence>
<dbReference type="SUPFAM" id="SSF48264">
    <property type="entry name" value="Cytochrome P450"/>
    <property type="match status" value="1"/>
</dbReference>
<evidence type="ECO:0000256" key="5">
    <source>
        <dbReference type="ARBA" id="ARBA00022692"/>
    </source>
</evidence>
<dbReference type="PANTHER" id="PTHR24282">
    <property type="entry name" value="CYTOCHROME P450 FAMILY MEMBER"/>
    <property type="match status" value="1"/>
</dbReference>
<dbReference type="Gene3D" id="1.10.630.10">
    <property type="entry name" value="Cytochrome P450"/>
    <property type="match status" value="2"/>
</dbReference>
<comment type="subcellular location">
    <subcellularLocation>
        <location evidence="2">Membrane</location>
        <topology evidence="2">Single-pass membrane protein</topology>
    </subcellularLocation>
</comment>
<dbReference type="GO" id="GO:0016705">
    <property type="term" value="F:oxidoreductase activity, acting on paired donors, with incorporation or reduction of molecular oxygen"/>
    <property type="evidence" value="ECO:0007669"/>
    <property type="project" value="InterPro"/>
</dbReference>
<keyword evidence="11 14" id="KW-0472">Membrane</keyword>
<name>A0AAP0QRV0_9ROSI</name>
<dbReference type="GO" id="GO:0016020">
    <property type="term" value="C:membrane"/>
    <property type="evidence" value="ECO:0007669"/>
    <property type="project" value="UniProtKB-SubCell"/>
</dbReference>
<dbReference type="InterPro" id="IPR050665">
    <property type="entry name" value="Cytochrome_P450_Monooxygen"/>
</dbReference>
<dbReference type="AlphaFoldDB" id="A0AAP0QRV0"/>
<keyword evidence="7 14" id="KW-1133">Transmembrane helix</keyword>
<comment type="similarity">
    <text evidence="3 13">Belongs to the cytochrome P450 family.</text>
</comment>
<accession>A0AAP0QRV0</accession>
<dbReference type="PRINTS" id="PR00385">
    <property type="entry name" value="P450"/>
</dbReference>
<evidence type="ECO:0000256" key="2">
    <source>
        <dbReference type="ARBA" id="ARBA00004167"/>
    </source>
</evidence>
<keyword evidence="6 12" id="KW-0479">Metal-binding</keyword>
<keyword evidence="16" id="KW-1185">Reference proteome</keyword>
<reference evidence="15 16" key="1">
    <citation type="submission" date="2024-05" db="EMBL/GenBank/DDBJ databases">
        <title>Haplotype-resolved chromosome-level genome assembly of Huyou (Citrus changshanensis).</title>
        <authorList>
            <person name="Miao C."/>
            <person name="Chen W."/>
            <person name="Wu Y."/>
            <person name="Wang L."/>
            <person name="Zhao S."/>
            <person name="Grierson D."/>
            <person name="Xu C."/>
            <person name="Chen K."/>
        </authorList>
    </citation>
    <scope>NUCLEOTIDE SEQUENCE [LARGE SCALE GENOMIC DNA]</scope>
    <source>
        <strain evidence="15">01-14</strain>
        <tissue evidence="15">Leaf</tissue>
    </source>
</reference>
<dbReference type="Pfam" id="PF00067">
    <property type="entry name" value="p450"/>
    <property type="match status" value="2"/>
</dbReference>
<dbReference type="GO" id="GO:0005506">
    <property type="term" value="F:iron ion binding"/>
    <property type="evidence" value="ECO:0007669"/>
    <property type="project" value="InterPro"/>
</dbReference>
<feature type="binding site" description="axial binding residue" evidence="12">
    <location>
        <position position="417"/>
    </location>
    <ligand>
        <name>heme</name>
        <dbReference type="ChEBI" id="CHEBI:30413"/>
    </ligand>
    <ligandPart>
        <name>Fe</name>
        <dbReference type="ChEBI" id="CHEBI:18248"/>
    </ligandPart>
</feature>
<dbReference type="GO" id="GO:0020037">
    <property type="term" value="F:heme binding"/>
    <property type="evidence" value="ECO:0007669"/>
    <property type="project" value="InterPro"/>
</dbReference>
<evidence type="ECO:0000256" key="12">
    <source>
        <dbReference type="PIRSR" id="PIRSR602401-1"/>
    </source>
</evidence>
<dbReference type="InterPro" id="IPR002401">
    <property type="entry name" value="Cyt_P450_E_grp-I"/>
</dbReference>
<keyword evidence="9 12" id="KW-0408">Iron</keyword>
<evidence type="ECO:0000256" key="6">
    <source>
        <dbReference type="ARBA" id="ARBA00022723"/>
    </source>
</evidence>
<sequence length="470" mass="53239">MENCIFLTIFVIPISSLIFCGLLGVVYTLWWKPKSLEKNFRSQGIKGTSYSLFQGEKEEMLRASLESWSKPMSLNHKIVPYVLPFIHQTVQKYGKFSLGWNGTRPRLTAAEPELIRLVLGDKSGHIIKPPLNPLVDLLQKGVSTLEGESWAKRRKLITPAFHLHKLKGMAAAFSSSCIDLINRWKKLSCPGSCEIDVAPEFNTLAGDVIARTAFGSSYEEGKRIFELQKQQIALVLEAHYAMYFPGLRFLPTKSNKKRYNLDKEIKAALWGIIRKKEQAMLMNKQSSNDDDLLGINHSKLAYMDNDHFMLNTCGKKMPDIEDLNRLKIVSMILHEVLRLYPPVTALFRYTCRRINIGGFSVPPSVEITLPLLLLHHDPMYWGSDADEFNPDRFADGVAKASMDQLAFYTFGWGPRICLGQNFAMIEAKMALAMILQNFTFEISASYTHSPITVITLQPKHGAPIILHQTQ</sequence>
<evidence type="ECO:0000256" key="13">
    <source>
        <dbReference type="RuleBase" id="RU000461"/>
    </source>
</evidence>
<keyword evidence="10 13" id="KW-0503">Monooxygenase</keyword>
<dbReference type="PRINTS" id="PR00463">
    <property type="entry name" value="EP450I"/>
</dbReference>
<dbReference type="InterPro" id="IPR001128">
    <property type="entry name" value="Cyt_P450"/>
</dbReference>
<evidence type="ECO:0000256" key="8">
    <source>
        <dbReference type="ARBA" id="ARBA00023002"/>
    </source>
</evidence>
<organism evidence="15 16">
    <name type="scientific">Citrus x changshan-huyou</name>
    <dbReference type="NCBI Taxonomy" id="2935761"/>
    <lineage>
        <taxon>Eukaryota</taxon>
        <taxon>Viridiplantae</taxon>
        <taxon>Streptophyta</taxon>
        <taxon>Embryophyta</taxon>
        <taxon>Tracheophyta</taxon>
        <taxon>Spermatophyta</taxon>
        <taxon>Magnoliopsida</taxon>
        <taxon>eudicotyledons</taxon>
        <taxon>Gunneridae</taxon>
        <taxon>Pentapetalae</taxon>
        <taxon>rosids</taxon>
        <taxon>malvids</taxon>
        <taxon>Sapindales</taxon>
        <taxon>Rutaceae</taxon>
        <taxon>Aurantioideae</taxon>
        <taxon>Citrus</taxon>
    </lineage>
</organism>
<dbReference type="PROSITE" id="PS00086">
    <property type="entry name" value="CYTOCHROME_P450"/>
    <property type="match status" value="1"/>
</dbReference>
<dbReference type="GO" id="GO:0004497">
    <property type="term" value="F:monooxygenase activity"/>
    <property type="evidence" value="ECO:0007669"/>
    <property type="project" value="UniProtKB-KW"/>
</dbReference>
<comment type="caution">
    <text evidence="15">The sequence shown here is derived from an EMBL/GenBank/DDBJ whole genome shotgun (WGS) entry which is preliminary data.</text>
</comment>
<evidence type="ECO:0000256" key="11">
    <source>
        <dbReference type="ARBA" id="ARBA00023136"/>
    </source>
</evidence>
<dbReference type="InterPro" id="IPR017972">
    <property type="entry name" value="Cyt_P450_CS"/>
</dbReference>
<dbReference type="PANTHER" id="PTHR24282:SF148">
    <property type="entry name" value="CYTOCHROME P450 72A15-LIKE"/>
    <property type="match status" value="1"/>
</dbReference>
<comment type="cofactor">
    <cofactor evidence="1 12">
        <name>heme</name>
        <dbReference type="ChEBI" id="CHEBI:30413"/>
    </cofactor>
</comment>
<keyword evidence="8 13" id="KW-0560">Oxidoreductase</keyword>
<evidence type="ECO:0000313" key="15">
    <source>
        <dbReference type="EMBL" id="KAK9210147.1"/>
    </source>
</evidence>
<dbReference type="EMBL" id="JBCGBO010000004">
    <property type="protein sequence ID" value="KAK9210147.1"/>
    <property type="molecule type" value="Genomic_DNA"/>
</dbReference>
<keyword evidence="5 14" id="KW-0812">Transmembrane</keyword>
<keyword evidence="4 12" id="KW-0349">Heme</keyword>
<feature type="transmembrane region" description="Helical" evidence="14">
    <location>
        <begin position="6"/>
        <end position="31"/>
    </location>
</feature>